<protein>
    <submittedName>
        <fullName evidence="1">Uncharacterized protein</fullName>
    </submittedName>
</protein>
<accession>A0A176W238</accession>
<reference evidence="1" key="1">
    <citation type="submission" date="2016-03" db="EMBL/GenBank/DDBJ databases">
        <title>Mechanisms controlling the formation of the plant cell surface in tip-growing cells are functionally conserved among land plants.</title>
        <authorList>
            <person name="Honkanen S."/>
            <person name="Jones V.A."/>
            <person name="Morieri G."/>
            <person name="Champion C."/>
            <person name="Hetherington A.J."/>
            <person name="Kelly S."/>
            <person name="Saint-Marcoux D."/>
            <person name="Proust H."/>
            <person name="Prescott H."/>
            <person name="Dolan L."/>
        </authorList>
    </citation>
    <scope>NUCLEOTIDE SEQUENCE [LARGE SCALE GENOMIC DNA]</scope>
    <source>
        <tissue evidence="1">Whole gametophyte</tissue>
    </source>
</reference>
<name>A0A176W238_MARPO</name>
<proteinExistence type="predicted"/>
<sequence length="218" mass="23915">MLACCSLIGGSHANPAAVKAASTIRNDRASKIEASDQAGSWQPELPHEVQPALKSRHRSECWRMCAQTVEFWTLVTNRSPAHNFSGMLSRSLGSDLIFGWGRTRTGCRGRRDGGDYGIGQRLDGALVRASRTDIRFFVEVVTGHRSVDCAAQAPGPEPEEVPLRVQRVERSVRVMGISNLGFPQTWEAGSAVHGAMSSQSLRHRQSLLGAVPSRIWRR</sequence>
<dbReference type="EMBL" id="LVLJ01002197">
    <property type="protein sequence ID" value="OAE26276.1"/>
    <property type="molecule type" value="Genomic_DNA"/>
</dbReference>
<organism evidence="1 2">
    <name type="scientific">Marchantia polymorpha subsp. ruderalis</name>
    <dbReference type="NCBI Taxonomy" id="1480154"/>
    <lineage>
        <taxon>Eukaryota</taxon>
        <taxon>Viridiplantae</taxon>
        <taxon>Streptophyta</taxon>
        <taxon>Embryophyta</taxon>
        <taxon>Marchantiophyta</taxon>
        <taxon>Marchantiopsida</taxon>
        <taxon>Marchantiidae</taxon>
        <taxon>Marchantiales</taxon>
        <taxon>Marchantiaceae</taxon>
        <taxon>Marchantia</taxon>
    </lineage>
</organism>
<evidence type="ECO:0000313" key="2">
    <source>
        <dbReference type="Proteomes" id="UP000077202"/>
    </source>
</evidence>
<comment type="caution">
    <text evidence="1">The sequence shown here is derived from an EMBL/GenBank/DDBJ whole genome shotgun (WGS) entry which is preliminary data.</text>
</comment>
<evidence type="ECO:0000313" key="1">
    <source>
        <dbReference type="EMBL" id="OAE26276.1"/>
    </source>
</evidence>
<gene>
    <name evidence="1" type="ORF">AXG93_626s1110</name>
</gene>
<dbReference type="AlphaFoldDB" id="A0A176W238"/>
<keyword evidence="2" id="KW-1185">Reference proteome</keyword>
<dbReference type="Proteomes" id="UP000077202">
    <property type="component" value="Unassembled WGS sequence"/>
</dbReference>